<dbReference type="PROSITE" id="PS50110">
    <property type="entry name" value="RESPONSE_REGULATORY"/>
    <property type="match status" value="1"/>
</dbReference>
<dbReference type="Pfam" id="PF00072">
    <property type="entry name" value="Response_reg"/>
    <property type="match status" value="1"/>
</dbReference>
<dbReference type="RefSeq" id="WP_336924785.1">
    <property type="nucleotide sequence ID" value="NZ_JBANRO010000002.1"/>
</dbReference>
<evidence type="ECO:0000313" key="5">
    <source>
        <dbReference type="Proteomes" id="UP001595456"/>
    </source>
</evidence>
<dbReference type="PANTHER" id="PTHR44591">
    <property type="entry name" value="STRESS RESPONSE REGULATOR PROTEIN 1"/>
    <property type="match status" value="1"/>
</dbReference>
<dbReference type="Proteomes" id="UP001595456">
    <property type="component" value="Unassembled WGS sequence"/>
</dbReference>
<dbReference type="PANTHER" id="PTHR44591:SF3">
    <property type="entry name" value="RESPONSE REGULATORY DOMAIN-CONTAINING PROTEIN"/>
    <property type="match status" value="1"/>
</dbReference>
<dbReference type="SMART" id="SM00448">
    <property type="entry name" value="REC"/>
    <property type="match status" value="1"/>
</dbReference>
<feature type="modified residue" description="4-aspartylphosphate" evidence="2">
    <location>
        <position position="52"/>
    </location>
</feature>
<dbReference type="InterPro" id="IPR050595">
    <property type="entry name" value="Bact_response_regulator"/>
</dbReference>
<sequence length="152" mass="17612">MAHILVVDDDDLVAELASEILISAGHACGFVSTAEEARKLLQWRRPDLLLLDENLPGERGSGFLRALRHSPDFYDLPVIMFTSVDGEADERRSYHAGAQDYIRKPVHPKVLVWRVNTILRSRSERPKHRQLEQWAEFQLHHHREGQVRKVYL</sequence>
<accession>A0ABV7E0R2</accession>
<keyword evidence="1 2" id="KW-0597">Phosphoprotein</keyword>
<dbReference type="Gene3D" id="3.40.50.2300">
    <property type="match status" value="1"/>
</dbReference>
<name>A0ABV7E0R2_9SPHN</name>
<keyword evidence="5" id="KW-1185">Reference proteome</keyword>
<dbReference type="InterPro" id="IPR001789">
    <property type="entry name" value="Sig_transdc_resp-reg_receiver"/>
</dbReference>
<evidence type="ECO:0000256" key="2">
    <source>
        <dbReference type="PROSITE-ProRule" id="PRU00169"/>
    </source>
</evidence>
<reference evidence="5" key="1">
    <citation type="journal article" date="2019" name="Int. J. Syst. Evol. Microbiol.">
        <title>The Global Catalogue of Microorganisms (GCM) 10K type strain sequencing project: providing services to taxonomists for standard genome sequencing and annotation.</title>
        <authorList>
            <consortium name="The Broad Institute Genomics Platform"/>
            <consortium name="The Broad Institute Genome Sequencing Center for Infectious Disease"/>
            <person name="Wu L."/>
            <person name="Ma J."/>
        </authorList>
    </citation>
    <scope>NUCLEOTIDE SEQUENCE [LARGE SCALE GENOMIC DNA]</scope>
    <source>
        <strain evidence="5">KCTC 52607</strain>
    </source>
</reference>
<evidence type="ECO:0000313" key="4">
    <source>
        <dbReference type="EMBL" id="MFC3096278.1"/>
    </source>
</evidence>
<feature type="domain" description="Response regulatory" evidence="3">
    <location>
        <begin position="3"/>
        <end position="119"/>
    </location>
</feature>
<protein>
    <submittedName>
        <fullName evidence="4">PleD family two-component system response regulator</fullName>
    </submittedName>
</protein>
<dbReference type="InterPro" id="IPR011006">
    <property type="entry name" value="CheY-like_superfamily"/>
</dbReference>
<comment type="caution">
    <text evidence="4">The sequence shown here is derived from an EMBL/GenBank/DDBJ whole genome shotgun (WGS) entry which is preliminary data.</text>
</comment>
<evidence type="ECO:0000259" key="3">
    <source>
        <dbReference type="PROSITE" id="PS50110"/>
    </source>
</evidence>
<gene>
    <name evidence="4" type="ORF">ACFODU_00495</name>
</gene>
<dbReference type="EMBL" id="JBHRST010000001">
    <property type="protein sequence ID" value="MFC3096278.1"/>
    <property type="molecule type" value="Genomic_DNA"/>
</dbReference>
<organism evidence="4 5">
    <name type="scientific">Alteraurantiacibacter palmitatis</name>
    <dbReference type="NCBI Taxonomy" id="2054628"/>
    <lineage>
        <taxon>Bacteria</taxon>
        <taxon>Pseudomonadati</taxon>
        <taxon>Pseudomonadota</taxon>
        <taxon>Alphaproteobacteria</taxon>
        <taxon>Sphingomonadales</taxon>
        <taxon>Erythrobacteraceae</taxon>
        <taxon>Alteraurantiacibacter</taxon>
    </lineage>
</organism>
<evidence type="ECO:0000256" key="1">
    <source>
        <dbReference type="ARBA" id="ARBA00022553"/>
    </source>
</evidence>
<proteinExistence type="predicted"/>
<dbReference type="SUPFAM" id="SSF52172">
    <property type="entry name" value="CheY-like"/>
    <property type="match status" value="1"/>
</dbReference>